<dbReference type="GO" id="GO:0007010">
    <property type="term" value="P:cytoskeleton organization"/>
    <property type="evidence" value="ECO:0007669"/>
    <property type="project" value="TreeGrafter"/>
</dbReference>
<dbReference type="Ensembl" id="ENSUMAT00000030003.1">
    <property type="protein sequence ID" value="ENSUMAP00000025353.1"/>
    <property type="gene ID" value="ENSUMAG00000018473.1"/>
</dbReference>
<dbReference type="InterPro" id="IPR047172">
    <property type="entry name" value="Ajuba-like"/>
</dbReference>
<dbReference type="InterPro" id="IPR047247">
    <property type="entry name" value="Ajuba-like_LIM2"/>
</dbReference>
<dbReference type="GO" id="GO:0046872">
    <property type="term" value="F:metal ion binding"/>
    <property type="evidence" value="ECO:0007669"/>
    <property type="project" value="UniProtKB-KW"/>
</dbReference>
<name>A0A452UW40_URSMA</name>
<evidence type="ECO:0000256" key="2">
    <source>
        <dbReference type="ARBA" id="ARBA00022833"/>
    </source>
</evidence>
<dbReference type="GO" id="GO:0005912">
    <property type="term" value="C:adherens junction"/>
    <property type="evidence" value="ECO:0007669"/>
    <property type="project" value="TreeGrafter"/>
</dbReference>
<evidence type="ECO:0000259" key="6">
    <source>
        <dbReference type="PROSITE" id="PS50023"/>
    </source>
</evidence>
<keyword evidence="4" id="KW-0943">RNA-mediated gene silencing</keyword>
<dbReference type="Pfam" id="PF00412">
    <property type="entry name" value="LIM"/>
    <property type="match status" value="1"/>
</dbReference>
<evidence type="ECO:0000256" key="1">
    <source>
        <dbReference type="ARBA" id="ARBA00022723"/>
    </source>
</evidence>
<dbReference type="GO" id="GO:0003714">
    <property type="term" value="F:transcription corepressor activity"/>
    <property type="evidence" value="ECO:0007669"/>
    <property type="project" value="TreeGrafter"/>
</dbReference>
<evidence type="ECO:0000256" key="3">
    <source>
        <dbReference type="ARBA" id="ARBA00023038"/>
    </source>
</evidence>
<dbReference type="SMART" id="SM00132">
    <property type="entry name" value="LIM"/>
    <property type="match status" value="2"/>
</dbReference>
<dbReference type="CDD" id="cd09355">
    <property type="entry name" value="LIM2_Ajuba_like"/>
    <property type="match status" value="1"/>
</dbReference>
<dbReference type="PANTHER" id="PTHR24219:SF6">
    <property type="entry name" value="WILMS TUMOR PROTEIN 1-INTERACTING PROTEIN"/>
    <property type="match status" value="1"/>
</dbReference>
<organism evidence="7">
    <name type="scientific">Ursus maritimus</name>
    <name type="common">Polar bear</name>
    <name type="synonym">Thalarctos maritimus</name>
    <dbReference type="NCBI Taxonomy" id="29073"/>
    <lineage>
        <taxon>Eukaryota</taxon>
        <taxon>Metazoa</taxon>
        <taxon>Chordata</taxon>
        <taxon>Craniata</taxon>
        <taxon>Vertebrata</taxon>
        <taxon>Euteleostomi</taxon>
        <taxon>Mammalia</taxon>
        <taxon>Eutheria</taxon>
        <taxon>Laurasiatheria</taxon>
        <taxon>Carnivora</taxon>
        <taxon>Caniformia</taxon>
        <taxon>Ursidae</taxon>
        <taxon>Ursus</taxon>
    </lineage>
</organism>
<accession>A0A452UW40</accession>
<dbReference type="GO" id="GO:0000932">
    <property type="term" value="C:P-body"/>
    <property type="evidence" value="ECO:0007669"/>
    <property type="project" value="TreeGrafter"/>
</dbReference>
<dbReference type="GO" id="GO:0005667">
    <property type="term" value="C:transcription regulator complex"/>
    <property type="evidence" value="ECO:0007669"/>
    <property type="project" value="TreeGrafter"/>
</dbReference>
<evidence type="ECO:0000256" key="5">
    <source>
        <dbReference type="PROSITE-ProRule" id="PRU00125"/>
    </source>
</evidence>
<dbReference type="GO" id="GO:0031047">
    <property type="term" value="P:regulatory ncRNA-mediated gene silencing"/>
    <property type="evidence" value="ECO:0007669"/>
    <property type="project" value="UniProtKB-KW"/>
</dbReference>
<feature type="domain" description="LIM zinc-binding" evidence="6">
    <location>
        <begin position="1"/>
        <end position="49"/>
    </location>
</feature>
<dbReference type="PROSITE" id="PS50023">
    <property type="entry name" value="LIM_DOMAIN_2"/>
    <property type="match status" value="1"/>
</dbReference>
<dbReference type="GeneTree" id="ENSGT00940000160924"/>
<dbReference type="GO" id="GO:0005634">
    <property type="term" value="C:nucleus"/>
    <property type="evidence" value="ECO:0007669"/>
    <property type="project" value="TreeGrafter"/>
</dbReference>
<dbReference type="GO" id="GO:0001666">
    <property type="term" value="P:response to hypoxia"/>
    <property type="evidence" value="ECO:0007669"/>
    <property type="project" value="TreeGrafter"/>
</dbReference>
<evidence type="ECO:0000313" key="7">
    <source>
        <dbReference type="Ensembl" id="ENSUMAP00000025353"/>
    </source>
</evidence>
<dbReference type="InterPro" id="IPR001781">
    <property type="entry name" value="Znf_LIM"/>
</dbReference>
<reference evidence="7" key="1">
    <citation type="submission" date="2019-03" db="UniProtKB">
        <authorList>
            <consortium name="Ensembl"/>
        </authorList>
    </citation>
    <scope>IDENTIFICATION</scope>
</reference>
<dbReference type="Gene3D" id="2.10.110.10">
    <property type="entry name" value="Cysteine Rich Protein"/>
    <property type="match status" value="2"/>
</dbReference>
<keyword evidence="2 5" id="KW-0862">Zinc</keyword>
<proteinExistence type="predicted"/>
<dbReference type="PANTHER" id="PTHR24219">
    <property type="entry name" value="LIM DOMAIN-CONTAINING PROTEIN JUB"/>
    <property type="match status" value="1"/>
</dbReference>
<keyword evidence="3 5" id="KW-0440">LIM domain</keyword>
<protein>
    <recommendedName>
        <fullName evidence="6">LIM zinc-binding domain-containing protein</fullName>
    </recommendedName>
</protein>
<dbReference type="AlphaFoldDB" id="A0A452UW40"/>
<evidence type="ECO:0000256" key="4">
    <source>
        <dbReference type="ARBA" id="ARBA00023158"/>
    </source>
</evidence>
<dbReference type="GO" id="GO:0035331">
    <property type="term" value="P:negative regulation of hippo signaling"/>
    <property type="evidence" value="ECO:0007669"/>
    <property type="project" value="TreeGrafter"/>
</dbReference>
<sequence length="182" mass="19708">MILQALGKSYHPGCFRCSVCNECLDGVPFTVDVENNIYCVRDYHTVFAPKCASCARPILPAQGCETTIRVVSMDRDYHVECYHCEVSPAPAGMLVAGAAPLRGELLFARVLSAFLLLYGSAPFAPPSPGSLLPSPQRMFSARFPLTVTHLLRIYSVWGAGDVRRIKIAPTLTAAMSAWAGSV</sequence>
<keyword evidence="1 5" id="KW-0479">Metal-binding</keyword>
<dbReference type="SUPFAM" id="SSF57716">
    <property type="entry name" value="Glucocorticoid receptor-like (DNA-binding domain)"/>
    <property type="match status" value="1"/>
</dbReference>